<sequence>MELVFGPLLRGFRETRQFGRILVRFRPYLRTQYHRLALAMGATIGYTIVTLLEPWPLQILFDAVLLKRKLRVSLPGVNLAFLTRLDPHVLLVWTVL</sequence>
<keyword evidence="1" id="KW-0067">ATP-binding</keyword>
<dbReference type="AlphaFoldDB" id="A0A538SPJ0"/>
<organism evidence="1 2">
    <name type="scientific">Eiseniibacteriota bacterium</name>
    <dbReference type="NCBI Taxonomy" id="2212470"/>
    <lineage>
        <taxon>Bacteria</taxon>
        <taxon>Candidatus Eiseniibacteriota</taxon>
    </lineage>
</organism>
<protein>
    <submittedName>
        <fullName evidence="1">ABC transporter ATP-binding protein</fullName>
    </submittedName>
</protein>
<gene>
    <name evidence="1" type="ORF">E6K72_08565</name>
</gene>
<accession>A0A538SPJ0</accession>
<comment type="caution">
    <text evidence="1">The sequence shown here is derived from an EMBL/GenBank/DDBJ whole genome shotgun (WGS) entry which is preliminary data.</text>
</comment>
<dbReference type="Proteomes" id="UP000317716">
    <property type="component" value="Unassembled WGS sequence"/>
</dbReference>
<reference evidence="1 2" key="1">
    <citation type="journal article" date="2019" name="Nat. Microbiol.">
        <title>Mediterranean grassland soil C-N compound turnover is dependent on rainfall and depth, and is mediated by genomically divergent microorganisms.</title>
        <authorList>
            <person name="Diamond S."/>
            <person name="Andeer P.F."/>
            <person name="Li Z."/>
            <person name="Crits-Christoph A."/>
            <person name="Burstein D."/>
            <person name="Anantharaman K."/>
            <person name="Lane K.R."/>
            <person name="Thomas B.C."/>
            <person name="Pan C."/>
            <person name="Northen T.R."/>
            <person name="Banfield J.F."/>
        </authorList>
    </citation>
    <scope>NUCLEOTIDE SEQUENCE [LARGE SCALE GENOMIC DNA]</scope>
    <source>
        <strain evidence="1">WS_2</strain>
    </source>
</reference>
<feature type="non-terminal residue" evidence="1">
    <location>
        <position position="96"/>
    </location>
</feature>
<name>A0A538SPJ0_UNCEI</name>
<keyword evidence="1" id="KW-0547">Nucleotide-binding</keyword>
<dbReference type="EMBL" id="VBOS01000303">
    <property type="protein sequence ID" value="TMQ53288.1"/>
    <property type="molecule type" value="Genomic_DNA"/>
</dbReference>
<proteinExistence type="predicted"/>
<evidence type="ECO:0000313" key="1">
    <source>
        <dbReference type="EMBL" id="TMQ53288.1"/>
    </source>
</evidence>
<evidence type="ECO:0000313" key="2">
    <source>
        <dbReference type="Proteomes" id="UP000317716"/>
    </source>
</evidence>
<dbReference type="GO" id="GO:0005524">
    <property type="term" value="F:ATP binding"/>
    <property type="evidence" value="ECO:0007669"/>
    <property type="project" value="UniProtKB-KW"/>
</dbReference>